<organism evidence="3 4">
    <name type="scientific">Actinoplanes missouriensis (strain ATCC 14538 / DSM 43046 / CBS 188.64 / JCM 3121 / NBRC 102363 / NCIMB 12654 / NRRL B-3342 / UNCC 431)</name>
    <dbReference type="NCBI Taxonomy" id="512565"/>
    <lineage>
        <taxon>Bacteria</taxon>
        <taxon>Bacillati</taxon>
        <taxon>Actinomycetota</taxon>
        <taxon>Actinomycetes</taxon>
        <taxon>Micromonosporales</taxon>
        <taxon>Micromonosporaceae</taxon>
        <taxon>Actinoplanes</taxon>
    </lineage>
</organism>
<dbReference type="Pfam" id="PF13561">
    <property type="entry name" value="adh_short_C2"/>
    <property type="match status" value="1"/>
</dbReference>
<evidence type="ECO:0000256" key="1">
    <source>
        <dbReference type="ARBA" id="ARBA00006484"/>
    </source>
</evidence>
<evidence type="ECO:0000313" key="4">
    <source>
        <dbReference type="Proteomes" id="UP000007882"/>
    </source>
</evidence>
<dbReference type="eggNOG" id="COG1028">
    <property type="taxonomic scope" value="Bacteria"/>
</dbReference>
<evidence type="ECO:0000256" key="2">
    <source>
        <dbReference type="ARBA" id="ARBA00023002"/>
    </source>
</evidence>
<dbReference type="HOGENOM" id="CLU_010194_1_3_11"/>
<dbReference type="InterPro" id="IPR002347">
    <property type="entry name" value="SDR_fam"/>
</dbReference>
<keyword evidence="4" id="KW-1185">Reference proteome</keyword>
<dbReference type="AlphaFoldDB" id="I0H604"/>
<dbReference type="EMBL" id="AP012319">
    <property type="protein sequence ID" value="BAL88441.1"/>
    <property type="molecule type" value="Genomic_DNA"/>
</dbReference>
<dbReference type="InterPro" id="IPR020904">
    <property type="entry name" value="Sc_DH/Rdtase_CS"/>
</dbReference>
<keyword evidence="2" id="KW-0560">Oxidoreductase</keyword>
<reference evidence="3 4" key="1">
    <citation type="submission" date="2012-02" db="EMBL/GenBank/DDBJ databases">
        <title>Complete genome sequence of Actinoplanes missouriensis 431 (= NBRC 102363).</title>
        <authorList>
            <person name="Ohnishi Y."/>
            <person name="Ishikawa J."/>
            <person name="Sekine M."/>
            <person name="Hosoyama A."/>
            <person name="Harada T."/>
            <person name="Narita H."/>
            <person name="Hata T."/>
            <person name="Konno Y."/>
            <person name="Tutikane K."/>
            <person name="Fujita N."/>
            <person name="Horinouchi S."/>
            <person name="Hayakawa M."/>
        </authorList>
    </citation>
    <scope>NUCLEOTIDE SEQUENCE [LARGE SCALE GENOMIC DNA]</scope>
    <source>
        <strain evidence="4">ATCC 14538 / DSM 43046 / CBS 188.64 / JCM 3121 / NBRC 102363 / NCIMB 12654 / NRRL B-3342 / UNCC 431</strain>
    </source>
</reference>
<gene>
    <name evidence="3" type="ordered locus">AMIS_32210</name>
</gene>
<dbReference type="GO" id="GO:0016616">
    <property type="term" value="F:oxidoreductase activity, acting on the CH-OH group of donors, NAD or NADP as acceptor"/>
    <property type="evidence" value="ECO:0007669"/>
    <property type="project" value="TreeGrafter"/>
</dbReference>
<dbReference type="SUPFAM" id="SSF51735">
    <property type="entry name" value="NAD(P)-binding Rossmann-fold domains"/>
    <property type="match status" value="1"/>
</dbReference>
<accession>I0H604</accession>
<dbReference type="PANTHER" id="PTHR42760">
    <property type="entry name" value="SHORT-CHAIN DEHYDROGENASES/REDUCTASES FAMILY MEMBER"/>
    <property type="match status" value="1"/>
</dbReference>
<name>I0H604_ACTM4</name>
<dbReference type="STRING" id="512565.AMIS_32210"/>
<dbReference type="PRINTS" id="PR00081">
    <property type="entry name" value="GDHRDH"/>
</dbReference>
<dbReference type="CDD" id="cd05233">
    <property type="entry name" value="SDR_c"/>
    <property type="match status" value="1"/>
</dbReference>
<dbReference type="Proteomes" id="UP000007882">
    <property type="component" value="Chromosome"/>
</dbReference>
<dbReference type="PRINTS" id="PR00080">
    <property type="entry name" value="SDRFAMILY"/>
</dbReference>
<protein>
    <submittedName>
        <fullName evidence="3">Putative short-chain dehydrogenase</fullName>
    </submittedName>
</protein>
<dbReference type="Gene3D" id="3.40.50.720">
    <property type="entry name" value="NAD(P)-binding Rossmann-like Domain"/>
    <property type="match status" value="1"/>
</dbReference>
<dbReference type="PATRIC" id="fig|512565.3.peg.3215"/>
<comment type="similarity">
    <text evidence="1">Belongs to the short-chain dehydrogenases/reductases (SDR) family.</text>
</comment>
<sequence length="247" mass="26064">MTAVVTAACGTIGSAVMRQLLVHGVADRVIGVDVRDPDCELPPGAEIWKHDLRDPGDLARLAGRLPSTVDILVNVLGGERHPALRLVEDVAWPPPEVWDDIVDLNLSVAYRVTKALRGHLIAGGAVCNVSSIAAAMPWAVSPAYGAAKAALEHWSSSLAVLLAGDGVRVNMVRPGFVWSEQWRAVDRAEFDRVAQDRVPLRQPAAGREQTACDVADAVAFLCSPAAAHVTGQAINVDGGAALVRAAR</sequence>
<proteinExistence type="inferred from homology"/>
<dbReference type="PANTHER" id="PTHR42760:SF133">
    <property type="entry name" value="3-OXOACYL-[ACYL-CARRIER-PROTEIN] REDUCTASE"/>
    <property type="match status" value="1"/>
</dbReference>
<evidence type="ECO:0000313" key="3">
    <source>
        <dbReference type="EMBL" id="BAL88441.1"/>
    </source>
</evidence>
<dbReference type="InterPro" id="IPR036291">
    <property type="entry name" value="NAD(P)-bd_dom_sf"/>
</dbReference>
<dbReference type="KEGG" id="ams:AMIS_32210"/>
<dbReference type="PROSITE" id="PS00061">
    <property type="entry name" value="ADH_SHORT"/>
    <property type="match status" value="1"/>
</dbReference>